<feature type="domain" description="CCHC-type" evidence="3">
    <location>
        <begin position="37"/>
        <end position="53"/>
    </location>
</feature>
<dbReference type="Gene3D" id="4.10.60.10">
    <property type="entry name" value="Zinc finger, CCHC-type"/>
    <property type="match status" value="2"/>
</dbReference>
<evidence type="ECO:0000256" key="2">
    <source>
        <dbReference type="SAM" id="MobiDB-lite"/>
    </source>
</evidence>
<keyword evidence="1" id="KW-0862">Zinc</keyword>
<organism evidence="4 5">
    <name type="scientific">Diaporthe eres</name>
    <name type="common">Phomopsis oblonga</name>
    <dbReference type="NCBI Taxonomy" id="83184"/>
    <lineage>
        <taxon>Eukaryota</taxon>
        <taxon>Fungi</taxon>
        <taxon>Dikarya</taxon>
        <taxon>Ascomycota</taxon>
        <taxon>Pezizomycotina</taxon>
        <taxon>Sordariomycetes</taxon>
        <taxon>Sordariomycetidae</taxon>
        <taxon>Diaporthales</taxon>
        <taxon>Diaporthaceae</taxon>
        <taxon>Diaporthe</taxon>
        <taxon>Diaporthe eres species complex</taxon>
    </lineage>
</organism>
<protein>
    <recommendedName>
        <fullName evidence="3">CCHC-type domain-containing protein</fullName>
    </recommendedName>
</protein>
<evidence type="ECO:0000313" key="5">
    <source>
        <dbReference type="Proteomes" id="UP001430848"/>
    </source>
</evidence>
<accession>A0ABR1NT75</accession>
<dbReference type="InterPro" id="IPR001878">
    <property type="entry name" value="Znf_CCHC"/>
</dbReference>
<name>A0ABR1NT75_DIAER</name>
<evidence type="ECO:0000313" key="4">
    <source>
        <dbReference type="EMBL" id="KAK7714505.1"/>
    </source>
</evidence>
<feature type="compositionally biased region" description="Basic and acidic residues" evidence="2">
    <location>
        <begin position="161"/>
        <end position="172"/>
    </location>
</feature>
<dbReference type="SMART" id="SM00343">
    <property type="entry name" value="ZnF_C2HC"/>
    <property type="match status" value="5"/>
</dbReference>
<keyword evidence="1" id="KW-0479">Metal-binding</keyword>
<dbReference type="InterPro" id="IPR042509">
    <property type="entry name" value="ZCCHC3"/>
</dbReference>
<gene>
    <name evidence="4" type="ORF">SLS63_011757</name>
</gene>
<keyword evidence="1" id="KW-0863">Zinc-finger</keyword>
<feature type="domain" description="CCHC-type" evidence="3">
    <location>
        <begin position="58"/>
        <end position="74"/>
    </location>
</feature>
<feature type="domain" description="CCHC-type" evidence="3">
    <location>
        <begin position="129"/>
        <end position="144"/>
    </location>
</feature>
<keyword evidence="5" id="KW-1185">Reference proteome</keyword>
<feature type="domain" description="CCHC-type" evidence="3">
    <location>
        <begin position="104"/>
        <end position="120"/>
    </location>
</feature>
<dbReference type="Proteomes" id="UP001430848">
    <property type="component" value="Unassembled WGS sequence"/>
</dbReference>
<dbReference type="EMBL" id="JAKNSF020000117">
    <property type="protein sequence ID" value="KAK7714505.1"/>
    <property type="molecule type" value="Genomic_DNA"/>
</dbReference>
<comment type="caution">
    <text evidence="4">The sequence shown here is derived from an EMBL/GenBank/DDBJ whole genome shotgun (WGS) entry which is preliminary data.</text>
</comment>
<dbReference type="PANTHER" id="PTHR22639:SF3">
    <property type="entry name" value="ZINC FINGER CCHC DOMAIN-CONTAINING PROTEIN 3"/>
    <property type="match status" value="1"/>
</dbReference>
<feature type="region of interest" description="Disordered" evidence="2">
    <location>
        <begin position="136"/>
        <end position="172"/>
    </location>
</feature>
<dbReference type="PANTHER" id="PTHR22639">
    <property type="entry name" value="GAG-RELATED PROTEIN"/>
    <property type="match status" value="1"/>
</dbReference>
<reference evidence="4 5" key="1">
    <citation type="submission" date="2024-02" db="EMBL/GenBank/DDBJ databases">
        <title>De novo assembly and annotation of 12 fungi associated with fruit tree decline syndrome in Ontario, Canada.</title>
        <authorList>
            <person name="Sulman M."/>
            <person name="Ellouze W."/>
            <person name="Ilyukhin E."/>
        </authorList>
    </citation>
    <scope>NUCLEOTIDE SEQUENCE [LARGE SCALE GENOMIC DNA]</scope>
    <source>
        <strain evidence="4 5">M169</strain>
    </source>
</reference>
<sequence>MLALTVENFGNASADTGPSGFENNSVDDDTPNFLAMKCKSCGDRGHYANECPKKDPIKCFNCGEVGHISKACPKPSKKHDPPTCYNCYETGHMKAECTNEKRLKCNNCDEIGHHRKDCPKPTDYTRVECRDCGEKGHGAARCKKPTTSQPAQPSKGANAGFDERHSQSRTERKDAIRELKVFLKGVMHPMLLATLRFCFTTSPAMKGYVVRTTKRTAGKIDHQIDFMKDLLMALAHDKLGWTLVQLATGNGGLEGLDDITMIIELRRLVENGNVSSIHIPSNVHKSIADLALYAELWVQCCAYAPAIFHHMSVADQGIEWMDTRRAIADWVKISDELEKLFDPENDETSFRLDHTAHYTLVDTLQYPVDKPRNKSRNITMQRSESALDNFWDEFDKHVKKHCSEDCFDAWKSQWPRREELERT</sequence>
<proteinExistence type="predicted"/>
<dbReference type="PROSITE" id="PS50158">
    <property type="entry name" value="ZF_CCHC"/>
    <property type="match status" value="5"/>
</dbReference>
<dbReference type="InterPro" id="IPR036875">
    <property type="entry name" value="Znf_CCHC_sf"/>
</dbReference>
<evidence type="ECO:0000256" key="1">
    <source>
        <dbReference type="PROSITE-ProRule" id="PRU00047"/>
    </source>
</evidence>
<dbReference type="Pfam" id="PF00098">
    <property type="entry name" value="zf-CCHC"/>
    <property type="match status" value="4"/>
</dbReference>
<feature type="domain" description="CCHC-type" evidence="3">
    <location>
        <begin position="84"/>
        <end position="99"/>
    </location>
</feature>
<dbReference type="SUPFAM" id="SSF57756">
    <property type="entry name" value="Retrovirus zinc finger-like domains"/>
    <property type="match status" value="2"/>
</dbReference>
<evidence type="ECO:0000259" key="3">
    <source>
        <dbReference type="PROSITE" id="PS50158"/>
    </source>
</evidence>